<gene>
    <name evidence="19" type="primary">HRD1_2</name>
    <name evidence="19" type="ORF">IWQ60_005584</name>
</gene>
<protein>
    <recommendedName>
        <fullName evidence="5">RING-type E3 ubiquitin transferase</fullName>
        <ecNumber evidence="5">2.3.2.27</ecNumber>
    </recommendedName>
</protein>
<keyword evidence="13 17" id="KW-1133">Transmembrane helix</keyword>
<keyword evidence="11" id="KW-0256">Endoplasmic reticulum</keyword>
<comment type="caution">
    <text evidence="19">The sequence shown here is derived from an EMBL/GenBank/DDBJ whole genome shotgun (WGS) entry which is preliminary data.</text>
</comment>
<feature type="compositionally biased region" description="Polar residues" evidence="16">
    <location>
        <begin position="439"/>
        <end position="453"/>
    </location>
</feature>
<dbReference type="Pfam" id="PF25563">
    <property type="entry name" value="TPR_SYVN1_N"/>
    <property type="match status" value="1"/>
</dbReference>
<evidence type="ECO:0000256" key="13">
    <source>
        <dbReference type="ARBA" id="ARBA00022989"/>
    </source>
</evidence>
<dbReference type="GO" id="GO:0005789">
    <property type="term" value="C:endoplasmic reticulum membrane"/>
    <property type="evidence" value="ECO:0007669"/>
    <property type="project" value="UniProtKB-SubCell"/>
</dbReference>
<feature type="domain" description="RING-type" evidence="18">
    <location>
        <begin position="294"/>
        <end position="346"/>
    </location>
</feature>
<keyword evidence="7 17" id="KW-0812">Transmembrane</keyword>
<comment type="similarity">
    <text evidence="4">Belongs to the HRD1 family.</text>
</comment>
<evidence type="ECO:0000256" key="4">
    <source>
        <dbReference type="ARBA" id="ARBA00010089"/>
    </source>
</evidence>
<keyword evidence="19" id="KW-0012">Acyltransferase</keyword>
<evidence type="ECO:0000256" key="12">
    <source>
        <dbReference type="ARBA" id="ARBA00022833"/>
    </source>
</evidence>
<dbReference type="EMBL" id="JANBPT010000306">
    <property type="protein sequence ID" value="KAJ1923890.1"/>
    <property type="molecule type" value="Genomic_DNA"/>
</dbReference>
<dbReference type="OrthoDB" id="7759664at2759"/>
<evidence type="ECO:0000256" key="5">
    <source>
        <dbReference type="ARBA" id="ARBA00012483"/>
    </source>
</evidence>
<feature type="compositionally biased region" description="Low complexity" evidence="16">
    <location>
        <begin position="466"/>
        <end position="486"/>
    </location>
</feature>
<comment type="pathway">
    <text evidence="3">Protein modification; protein ubiquitination.</text>
</comment>
<dbReference type="CDD" id="cd16479">
    <property type="entry name" value="RING-H2_synoviolin"/>
    <property type="match status" value="1"/>
</dbReference>
<dbReference type="EC" id="2.3.2.27" evidence="5"/>
<evidence type="ECO:0000256" key="16">
    <source>
        <dbReference type="SAM" id="MobiDB-lite"/>
    </source>
</evidence>
<feature type="compositionally biased region" description="Pro residues" evidence="16">
    <location>
        <begin position="361"/>
        <end position="377"/>
    </location>
</feature>
<feature type="region of interest" description="Disordered" evidence="16">
    <location>
        <begin position="353"/>
        <end position="487"/>
    </location>
</feature>
<dbReference type="SUPFAM" id="SSF57850">
    <property type="entry name" value="RING/U-box"/>
    <property type="match status" value="1"/>
</dbReference>
<keyword evidence="14 17" id="KW-0472">Membrane</keyword>
<sequence>MRLALYGAVTTALTGMVLASAFSQQYYFFAAGVRLSQSNANLFILANMSLFLTLMLGKLVQRTFFGSLRAIEVEHLYEKGWFAVTETCLALTIFKEEFNAQMFGLLLTLMFFKVFHWLVEDRVNYIEQSPTVNWVFHARMLSLITLLTLVDGLFLAYTAHTTLHELHGALSILVVFGFEFAILLTSLQSTIAKYVIYAVEQRRPGHWESKPMYIFAVELVSDLLQLLLYLAFFALITSYHTLPLHIIFNIYATLRSFVNRCRDLVRYRQATRNMNERYPTVTPEELSALSDPTCIICREEMTADPLLRPDPSTQGEVPKQLPCGHIFHFNCLRSWLERQQTCPTCRRTVLDGAPAPRTANVPPPPPPQPQVRPPPPEATATNRRHVPTQAQTGTPPPPPPPPPPPAGVPPSSGISSAAPPHNGFPAAVASPLLAPRARQANSREATPTASTSIPRGVSQAPSHPWSAASPGSAHPNPAASAPAVAPDGTDPALATLLQQAAHIPSQLQQGFYDPLLYSTAAGNVPFLTPLVPVVPSPLEMASHGPFNRTVTSESSLPAALSDAQLRTLASHSQAAVQERLRILHGIHETVWNSISQLNQLLEVDNQLLQATAGFGDGTRPSREGQRGSSATSPEAPPVDAAGPSTRQSPPQPETLATGGPTSLTSSSKGKAPSSE</sequence>
<proteinExistence type="inferred from homology"/>
<dbReference type="Pfam" id="PF12678">
    <property type="entry name" value="zf-rbx1"/>
    <property type="match status" value="1"/>
</dbReference>
<keyword evidence="6 19" id="KW-0808">Transferase</keyword>
<feature type="transmembrane region" description="Helical" evidence="17">
    <location>
        <begin position="166"/>
        <end position="191"/>
    </location>
</feature>
<dbReference type="PANTHER" id="PTHR22763:SF184">
    <property type="entry name" value="E3 UBIQUITIN-PROTEIN LIGASE SYNOVIOLIN"/>
    <property type="match status" value="1"/>
</dbReference>
<dbReference type="GO" id="GO:0061630">
    <property type="term" value="F:ubiquitin protein ligase activity"/>
    <property type="evidence" value="ECO:0007669"/>
    <property type="project" value="UniProtKB-EC"/>
</dbReference>
<dbReference type="InterPro" id="IPR057992">
    <property type="entry name" value="TPR_SYVN1_N"/>
</dbReference>
<keyword evidence="9 15" id="KW-0863">Zinc-finger</keyword>
<evidence type="ECO:0000256" key="8">
    <source>
        <dbReference type="ARBA" id="ARBA00022723"/>
    </source>
</evidence>
<evidence type="ECO:0000256" key="11">
    <source>
        <dbReference type="ARBA" id="ARBA00022824"/>
    </source>
</evidence>
<dbReference type="GO" id="GO:0008270">
    <property type="term" value="F:zinc ion binding"/>
    <property type="evidence" value="ECO:0007669"/>
    <property type="project" value="UniProtKB-KW"/>
</dbReference>
<evidence type="ECO:0000259" key="18">
    <source>
        <dbReference type="PROSITE" id="PS50089"/>
    </source>
</evidence>
<feature type="transmembrane region" description="Helical" evidence="17">
    <location>
        <begin position="140"/>
        <end position="160"/>
    </location>
</feature>
<evidence type="ECO:0000256" key="15">
    <source>
        <dbReference type="PROSITE-ProRule" id="PRU00175"/>
    </source>
</evidence>
<dbReference type="InterPro" id="IPR001841">
    <property type="entry name" value="Znf_RING"/>
</dbReference>
<feature type="compositionally biased region" description="Pro residues" evidence="16">
    <location>
        <begin position="394"/>
        <end position="408"/>
    </location>
</feature>
<evidence type="ECO:0000256" key="7">
    <source>
        <dbReference type="ARBA" id="ARBA00022692"/>
    </source>
</evidence>
<name>A0A9W8DUH8_9FUNG</name>
<keyword evidence="8" id="KW-0479">Metal-binding</keyword>
<feature type="transmembrane region" description="Helical" evidence="17">
    <location>
        <begin position="43"/>
        <end position="64"/>
    </location>
</feature>
<feature type="transmembrane region" description="Helical" evidence="17">
    <location>
        <begin position="242"/>
        <end position="258"/>
    </location>
</feature>
<accession>A0A9W8DUH8</accession>
<dbReference type="SMART" id="SM00184">
    <property type="entry name" value="RING"/>
    <property type="match status" value="1"/>
</dbReference>
<evidence type="ECO:0000256" key="3">
    <source>
        <dbReference type="ARBA" id="ARBA00004906"/>
    </source>
</evidence>
<evidence type="ECO:0000313" key="19">
    <source>
        <dbReference type="EMBL" id="KAJ1923890.1"/>
    </source>
</evidence>
<feature type="compositionally biased region" description="Polar residues" evidence="16">
    <location>
        <begin position="659"/>
        <end position="675"/>
    </location>
</feature>
<dbReference type="InterPro" id="IPR024766">
    <property type="entry name" value="Znf_RING_H2"/>
</dbReference>
<feature type="transmembrane region" description="Helical" evidence="17">
    <location>
        <begin position="100"/>
        <end position="119"/>
    </location>
</feature>
<dbReference type="PANTHER" id="PTHR22763">
    <property type="entry name" value="RING ZINC FINGER PROTEIN"/>
    <property type="match status" value="1"/>
</dbReference>
<evidence type="ECO:0000256" key="10">
    <source>
        <dbReference type="ARBA" id="ARBA00022786"/>
    </source>
</evidence>
<feature type="compositionally biased region" description="Low complexity" evidence="16">
    <location>
        <begin position="409"/>
        <end position="420"/>
    </location>
</feature>
<evidence type="ECO:0000313" key="20">
    <source>
        <dbReference type="Proteomes" id="UP001150569"/>
    </source>
</evidence>
<feature type="transmembrane region" description="Helical" evidence="17">
    <location>
        <begin position="212"/>
        <end position="236"/>
    </location>
</feature>
<feature type="region of interest" description="Disordered" evidence="16">
    <location>
        <begin position="612"/>
        <end position="675"/>
    </location>
</feature>
<organism evidence="19 20">
    <name type="scientific">Tieghemiomyces parasiticus</name>
    <dbReference type="NCBI Taxonomy" id="78921"/>
    <lineage>
        <taxon>Eukaryota</taxon>
        <taxon>Fungi</taxon>
        <taxon>Fungi incertae sedis</taxon>
        <taxon>Zoopagomycota</taxon>
        <taxon>Kickxellomycotina</taxon>
        <taxon>Dimargaritomycetes</taxon>
        <taxon>Dimargaritales</taxon>
        <taxon>Dimargaritaceae</taxon>
        <taxon>Tieghemiomyces</taxon>
    </lineage>
</organism>
<evidence type="ECO:0000256" key="6">
    <source>
        <dbReference type="ARBA" id="ARBA00022679"/>
    </source>
</evidence>
<dbReference type="InterPro" id="IPR050731">
    <property type="entry name" value="HRD1_E3_ubiq-ligases"/>
</dbReference>
<dbReference type="InterPro" id="IPR058051">
    <property type="entry name" value="Znf_RING_synoviolin"/>
</dbReference>
<keyword evidence="10" id="KW-0833">Ubl conjugation pathway</keyword>
<dbReference type="Gene3D" id="3.30.40.10">
    <property type="entry name" value="Zinc/RING finger domain, C3HC4 (zinc finger)"/>
    <property type="match status" value="1"/>
</dbReference>
<evidence type="ECO:0000256" key="9">
    <source>
        <dbReference type="ARBA" id="ARBA00022771"/>
    </source>
</evidence>
<keyword evidence="20" id="KW-1185">Reference proteome</keyword>
<evidence type="ECO:0000256" key="1">
    <source>
        <dbReference type="ARBA" id="ARBA00000900"/>
    </source>
</evidence>
<evidence type="ECO:0000256" key="14">
    <source>
        <dbReference type="ARBA" id="ARBA00023136"/>
    </source>
</evidence>
<dbReference type="Proteomes" id="UP001150569">
    <property type="component" value="Unassembled WGS sequence"/>
</dbReference>
<comment type="catalytic activity">
    <reaction evidence="1">
        <text>S-ubiquitinyl-[E2 ubiquitin-conjugating enzyme]-L-cysteine + [acceptor protein]-L-lysine = [E2 ubiquitin-conjugating enzyme]-L-cysteine + N(6)-ubiquitinyl-[acceptor protein]-L-lysine.</text>
        <dbReference type="EC" id="2.3.2.27"/>
    </reaction>
</comment>
<dbReference type="InterPro" id="IPR013083">
    <property type="entry name" value="Znf_RING/FYVE/PHD"/>
</dbReference>
<evidence type="ECO:0000256" key="17">
    <source>
        <dbReference type="SAM" id="Phobius"/>
    </source>
</evidence>
<dbReference type="GO" id="GO:0036503">
    <property type="term" value="P:ERAD pathway"/>
    <property type="evidence" value="ECO:0007669"/>
    <property type="project" value="TreeGrafter"/>
</dbReference>
<comment type="subcellular location">
    <subcellularLocation>
        <location evidence="2">Endoplasmic reticulum membrane</location>
        <topology evidence="2">Multi-pass membrane protein</topology>
    </subcellularLocation>
</comment>
<keyword evidence="12" id="KW-0862">Zinc</keyword>
<dbReference type="PROSITE" id="PS50089">
    <property type="entry name" value="ZF_RING_2"/>
    <property type="match status" value="1"/>
</dbReference>
<evidence type="ECO:0000256" key="2">
    <source>
        <dbReference type="ARBA" id="ARBA00004477"/>
    </source>
</evidence>
<reference evidence="19" key="1">
    <citation type="submission" date="2022-07" db="EMBL/GenBank/DDBJ databases">
        <title>Phylogenomic reconstructions and comparative analyses of Kickxellomycotina fungi.</title>
        <authorList>
            <person name="Reynolds N.K."/>
            <person name="Stajich J.E."/>
            <person name="Barry K."/>
            <person name="Grigoriev I.V."/>
            <person name="Crous P."/>
            <person name="Smith M.E."/>
        </authorList>
    </citation>
    <scope>NUCLEOTIDE SEQUENCE</scope>
    <source>
        <strain evidence="19">RSA 861</strain>
    </source>
</reference>
<dbReference type="GO" id="GO:0043161">
    <property type="term" value="P:proteasome-mediated ubiquitin-dependent protein catabolic process"/>
    <property type="evidence" value="ECO:0007669"/>
    <property type="project" value="TreeGrafter"/>
</dbReference>
<dbReference type="AlphaFoldDB" id="A0A9W8DUH8"/>